<evidence type="ECO:0000313" key="2">
    <source>
        <dbReference type="EMBL" id="BAG28523.1"/>
    </source>
</evidence>
<feature type="compositionally biased region" description="Basic and acidic residues" evidence="1">
    <location>
        <begin position="19"/>
        <end position="36"/>
    </location>
</feature>
<proteinExistence type="predicted"/>
<dbReference type="AlphaFoldDB" id="B2GKY6"/>
<accession>B2GKY6</accession>
<dbReference type="EMBL" id="AP009152">
    <property type="protein sequence ID" value="BAG28523.1"/>
    <property type="molecule type" value="Genomic_DNA"/>
</dbReference>
<reference evidence="2 3" key="1">
    <citation type="journal article" date="2008" name="J. Bacteriol.">
        <title>Complete genome sequence of the soil actinomycete Kocuria rhizophila.</title>
        <authorList>
            <person name="Takarada H."/>
            <person name="Sekine M."/>
            <person name="Kosugi H."/>
            <person name="Matsuo Y."/>
            <person name="Fujisawa T."/>
            <person name="Omata S."/>
            <person name="Kishi E."/>
            <person name="Shimizu A."/>
            <person name="Tsukatani N."/>
            <person name="Tanikawa S."/>
            <person name="Fujita N."/>
            <person name="Harayama S."/>
        </authorList>
    </citation>
    <scope>NUCLEOTIDE SEQUENCE [LARGE SCALE GENOMIC DNA]</scope>
    <source>
        <strain evidence="3">ATCC 9341 / DSM 348 / NBRC 103217 / DC2201</strain>
    </source>
</reference>
<keyword evidence="3" id="KW-1185">Reference proteome</keyword>
<name>B2GKY6_KOCRD</name>
<evidence type="ECO:0000313" key="3">
    <source>
        <dbReference type="Proteomes" id="UP000008838"/>
    </source>
</evidence>
<dbReference type="HOGENOM" id="CLU_2916546_0_0_11"/>
<protein>
    <submittedName>
        <fullName evidence="2">Uncharacterized protein</fullName>
    </submittedName>
</protein>
<dbReference type="STRING" id="378753.KRH_01760"/>
<dbReference type="Proteomes" id="UP000008838">
    <property type="component" value="Chromosome"/>
</dbReference>
<gene>
    <name evidence="2" type="ordered locus">KRH_01760</name>
</gene>
<sequence length="61" mass="7066">MDPELQPALRPREGWPTPEQREASRCEGERLAERAQDAVGPEVTIDLHLWEVHVDEPRLPR</sequence>
<organism evidence="2 3">
    <name type="scientific">Kocuria rhizophila (strain ATCC 9341 / DSM 348 / NBRC 103217 / DC2201)</name>
    <dbReference type="NCBI Taxonomy" id="378753"/>
    <lineage>
        <taxon>Bacteria</taxon>
        <taxon>Bacillati</taxon>
        <taxon>Actinomycetota</taxon>
        <taxon>Actinomycetes</taxon>
        <taxon>Micrococcales</taxon>
        <taxon>Micrococcaceae</taxon>
        <taxon>Kocuria</taxon>
    </lineage>
</organism>
<dbReference type="KEGG" id="krh:KRH_01760"/>
<feature type="region of interest" description="Disordered" evidence="1">
    <location>
        <begin position="1"/>
        <end position="37"/>
    </location>
</feature>
<evidence type="ECO:0000256" key="1">
    <source>
        <dbReference type="SAM" id="MobiDB-lite"/>
    </source>
</evidence>